<reference evidence="10" key="2">
    <citation type="submission" date="2021-01" db="UniProtKB">
        <authorList>
            <consortium name="EnsemblMetazoa"/>
        </authorList>
    </citation>
    <scope>IDENTIFICATION</scope>
</reference>
<evidence type="ECO:0000256" key="1">
    <source>
        <dbReference type="ARBA" id="ARBA00000903"/>
    </source>
</evidence>
<dbReference type="CDD" id="cd02440">
    <property type="entry name" value="AdoMet_MTases"/>
    <property type="match status" value="1"/>
</dbReference>
<evidence type="ECO:0000256" key="6">
    <source>
        <dbReference type="ARBA" id="ARBA00022603"/>
    </source>
</evidence>
<keyword evidence="5" id="KW-0963">Cytoplasm</keyword>
<dbReference type="Pfam" id="PF05724">
    <property type="entry name" value="TPMT"/>
    <property type="match status" value="1"/>
</dbReference>
<feature type="compositionally biased region" description="Polar residues" evidence="9">
    <location>
        <begin position="1"/>
        <end position="12"/>
    </location>
</feature>
<keyword evidence="7" id="KW-0808">Transferase</keyword>
<dbReference type="PROSITE" id="PS51585">
    <property type="entry name" value="SAM_MT_TPMT"/>
    <property type="match status" value="1"/>
</dbReference>
<dbReference type="PANTHER" id="PTHR10259:SF22">
    <property type="entry name" value="THIOPURINE S-METHYLTRANSFERASE"/>
    <property type="match status" value="1"/>
</dbReference>
<evidence type="ECO:0000313" key="10">
    <source>
        <dbReference type="EnsemblMetazoa" id="XP_030838760"/>
    </source>
</evidence>
<dbReference type="GeneID" id="100892034"/>
<dbReference type="KEGG" id="spu:100892034"/>
<feature type="compositionally biased region" description="Basic and acidic residues" evidence="9">
    <location>
        <begin position="112"/>
        <end position="122"/>
    </location>
</feature>
<dbReference type="AlphaFoldDB" id="A0A7M7NMR9"/>
<dbReference type="CTD" id="7172"/>
<dbReference type="SUPFAM" id="SSF53335">
    <property type="entry name" value="S-adenosyl-L-methionine-dependent methyltransferases"/>
    <property type="match status" value="1"/>
</dbReference>
<evidence type="ECO:0000256" key="7">
    <source>
        <dbReference type="ARBA" id="ARBA00022679"/>
    </source>
</evidence>
<feature type="compositionally biased region" description="Polar residues" evidence="9">
    <location>
        <begin position="90"/>
        <end position="100"/>
    </location>
</feature>
<dbReference type="EC" id="2.1.1.67" evidence="4"/>
<evidence type="ECO:0000256" key="4">
    <source>
        <dbReference type="ARBA" id="ARBA00011905"/>
    </source>
</evidence>
<dbReference type="EnsemblMetazoa" id="XM_030982900">
    <property type="protein sequence ID" value="XP_030838760"/>
    <property type="gene ID" value="LOC100892034"/>
</dbReference>
<feature type="compositionally biased region" description="Polar residues" evidence="9">
    <location>
        <begin position="36"/>
        <end position="63"/>
    </location>
</feature>
<dbReference type="GO" id="GO:0008119">
    <property type="term" value="F:thiopurine S-methyltransferase activity"/>
    <property type="evidence" value="ECO:0000318"/>
    <property type="project" value="GO_Central"/>
</dbReference>
<evidence type="ECO:0000256" key="3">
    <source>
        <dbReference type="ARBA" id="ARBA00008145"/>
    </source>
</evidence>
<evidence type="ECO:0000256" key="9">
    <source>
        <dbReference type="SAM" id="MobiDB-lite"/>
    </source>
</evidence>
<keyword evidence="11" id="KW-1185">Reference proteome</keyword>
<sequence>MSGSSAVPSSISRLEEDGSQPSPKRRKNSSTKSRENGFNNISSNSEPTSSHPTTCPDATTTKGVDNGNIVSSTSTATTTTTSKERDTSTEATPKSVSGTEVVNGDVITKAENANEEKAESKSKSANGQTGAEKKDQSLRRNQFGEVSDGHMALEDWLEQWKKGKTRFTMKVPNRMLVKHYDKLVEGKTNPVFFLPCCGKSLDIKWLADKGHSVVGVEIAEMACRQFFDGNDLKYEEEEIKDGPKGKLFKGVDCDVRLYACDFFSVTTALVGQFDCIWDRGSCAAMNPSDRQRYCDVISKLLKEDGRYLLDCFELEHSVFAGPPHTTDPKDLERFFDSFDVKQIEHVDAMNDWTRSWGVEYFYQNDFILTHKKE</sequence>
<dbReference type="Proteomes" id="UP000007110">
    <property type="component" value="Unassembled WGS sequence"/>
</dbReference>
<dbReference type="InterPro" id="IPR029063">
    <property type="entry name" value="SAM-dependent_MTases_sf"/>
</dbReference>
<evidence type="ECO:0000313" key="11">
    <source>
        <dbReference type="Proteomes" id="UP000007110"/>
    </source>
</evidence>
<dbReference type="PANTHER" id="PTHR10259">
    <property type="entry name" value="THIOPURINE S-METHYLTRANSFERASE"/>
    <property type="match status" value="1"/>
</dbReference>
<feature type="compositionally biased region" description="Low complexity" evidence="9">
    <location>
        <begin position="71"/>
        <end position="81"/>
    </location>
</feature>
<protein>
    <recommendedName>
        <fullName evidence="4">thiopurine S-methyltransferase</fullName>
        <ecNumber evidence="4">2.1.1.67</ecNumber>
    </recommendedName>
</protein>
<keyword evidence="6" id="KW-0489">Methyltransferase</keyword>
<dbReference type="GO" id="GO:0032259">
    <property type="term" value="P:methylation"/>
    <property type="evidence" value="ECO:0007669"/>
    <property type="project" value="UniProtKB-KW"/>
</dbReference>
<dbReference type="InParanoid" id="A0A7M7NMR9"/>
<dbReference type="InterPro" id="IPR008854">
    <property type="entry name" value="TPMT"/>
</dbReference>
<dbReference type="GO" id="GO:0005737">
    <property type="term" value="C:cytoplasm"/>
    <property type="evidence" value="ECO:0007669"/>
    <property type="project" value="UniProtKB-SubCell"/>
</dbReference>
<dbReference type="RefSeq" id="XP_030838760.1">
    <property type="nucleotide sequence ID" value="XM_030982900.1"/>
</dbReference>
<accession>A0A7M7NMR9</accession>
<evidence type="ECO:0000256" key="5">
    <source>
        <dbReference type="ARBA" id="ARBA00022490"/>
    </source>
</evidence>
<keyword evidence="8" id="KW-0949">S-adenosyl-L-methionine</keyword>
<dbReference type="FunFam" id="3.40.50.150:FF:000101">
    <property type="entry name" value="Thiopurine S-methyltransferase"/>
    <property type="match status" value="1"/>
</dbReference>
<comment type="subcellular location">
    <subcellularLocation>
        <location evidence="2">Cytoplasm</location>
    </subcellularLocation>
</comment>
<evidence type="ECO:0000256" key="2">
    <source>
        <dbReference type="ARBA" id="ARBA00004496"/>
    </source>
</evidence>
<comment type="similarity">
    <text evidence="3">Belongs to the class I-like SAM-binding methyltransferase superfamily. TPMT family.</text>
</comment>
<comment type="catalytic activity">
    <reaction evidence="1">
        <text>S-adenosyl-L-methionine + a thiopurine = S-adenosyl-L-homocysteine + a thiopurine S-methylether.</text>
        <dbReference type="EC" id="2.1.1.67"/>
    </reaction>
</comment>
<organism evidence="10 11">
    <name type="scientific">Strongylocentrotus purpuratus</name>
    <name type="common">Purple sea urchin</name>
    <dbReference type="NCBI Taxonomy" id="7668"/>
    <lineage>
        <taxon>Eukaryota</taxon>
        <taxon>Metazoa</taxon>
        <taxon>Echinodermata</taxon>
        <taxon>Eleutherozoa</taxon>
        <taxon>Echinozoa</taxon>
        <taxon>Echinoidea</taxon>
        <taxon>Euechinoidea</taxon>
        <taxon>Echinacea</taxon>
        <taxon>Camarodonta</taxon>
        <taxon>Echinidea</taxon>
        <taxon>Strongylocentrotidae</taxon>
        <taxon>Strongylocentrotus</taxon>
    </lineage>
</organism>
<dbReference type="OMA" id="AVDIVWD"/>
<feature type="region of interest" description="Disordered" evidence="9">
    <location>
        <begin position="1"/>
        <end position="145"/>
    </location>
</feature>
<proteinExistence type="inferred from homology"/>
<name>A0A7M7NMR9_STRPU</name>
<reference evidence="11" key="1">
    <citation type="submission" date="2015-02" db="EMBL/GenBank/DDBJ databases">
        <title>Genome sequencing for Strongylocentrotus purpuratus.</title>
        <authorList>
            <person name="Murali S."/>
            <person name="Liu Y."/>
            <person name="Vee V."/>
            <person name="English A."/>
            <person name="Wang M."/>
            <person name="Skinner E."/>
            <person name="Han Y."/>
            <person name="Muzny D.M."/>
            <person name="Worley K.C."/>
            <person name="Gibbs R.A."/>
        </authorList>
    </citation>
    <scope>NUCLEOTIDE SEQUENCE</scope>
</reference>
<dbReference type="OrthoDB" id="276151at2759"/>
<evidence type="ECO:0000256" key="8">
    <source>
        <dbReference type="ARBA" id="ARBA00022691"/>
    </source>
</evidence>
<dbReference type="Gene3D" id="3.40.50.150">
    <property type="entry name" value="Vaccinia Virus protein VP39"/>
    <property type="match status" value="1"/>
</dbReference>